<dbReference type="RefSeq" id="WP_098154011.1">
    <property type="nucleotide sequence ID" value="NZ_CADEQB010000003.1"/>
</dbReference>
<evidence type="ECO:0000313" key="5">
    <source>
        <dbReference type="EMBL" id="PEH38401.1"/>
    </source>
</evidence>
<dbReference type="InterPro" id="IPR008978">
    <property type="entry name" value="HSP20-like_chaperone"/>
</dbReference>
<gene>
    <name evidence="5" type="ORF">CRM94_28825</name>
</gene>
<dbReference type="Proteomes" id="UP000220629">
    <property type="component" value="Unassembled WGS sequence"/>
</dbReference>
<feature type="domain" description="SHSP" evidence="4">
    <location>
        <begin position="67"/>
        <end position="181"/>
    </location>
</feature>
<evidence type="ECO:0000313" key="6">
    <source>
        <dbReference type="Proteomes" id="UP000220629"/>
    </source>
</evidence>
<evidence type="ECO:0000256" key="1">
    <source>
        <dbReference type="PROSITE-ProRule" id="PRU00285"/>
    </source>
</evidence>
<comment type="similarity">
    <text evidence="1 2">Belongs to the small heat shock protein (HSP20) family.</text>
</comment>
<dbReference type="Gene3D" id="2.60.40.790">
    <property type="match status" value="1"/>
</dbReference>
<proteinExistence type="inferred from homology"/>
<dbReference type="AlphaFoldDB" id="A0A2A7S495"/>
<evidence type="ECO:0000256" key="2">
    <source>
        <dbReference type="RuleBase" id="RU003616"/>
    </source>
</evidence>
<dbReference type="InterPro" id="IPR031107">
    <property type="entry name" value="Small_HSP"/>
</dbReference>
<accession>A0A2A7S495</accession>
<evidence type="ECO:0000256" key="3">
    <source>
        <dbReference type="SAM" id="MobiDB-lite"/>
    </source>
</evidence>
<dbReference type="CDD" id="cd06464">
    <property type="entry name" value="ACD_sHsps-like"/>
    <property type="match status" value="1"/>
</dbReference>
<reference evidence="6" key="1">
    <citation type="submission" date="2017-09" db="EMBL/GenBank/DDBJ databases">
        <title>FDA dAtabase for Regulatory Grade micrObial Sequences (FDA-ARGOS): Supporting development and validation of Infectious Disease Dx tests.</title>
        <authorList>
            <person name="Minogue T."/>
            <person name="Wolcott M."/>
            <person name="Wasieloski L."/>
            <person name="Aguilar W."/>
            <person name="Moore D."/>
            <person name="Tallon L."/>
            <person name="Sadzewicz L."/>
            <person name="Ott S."/>
            <person name="Zhao X."/>
            <person name="Nagaraj S."/>
            <person name="Vavikolanu K."/>
            <person name="Aluvathingal J."/>
            <person name="Nadendla S."/>
            <person name="Sichtig H."/>
        </authorList>
    </citation>
    <scope>NUCLEOTIDE SEQUENCE [LARGE SCALE GENOMIC DNA]</scope>
    <source>
        <strain evidence="6">FDAARGOS_390</strain>
    </source>
</reference>
<sequence>MNESARKPASEVPVNPAERHSLTTSFRHPIETLRRQIDHLFDDFDPAARLSAMRRSLLEVEPFWSRDRSDGAAPAVDVSETEQSYEITAELPGMSKKDIEVTLSNGGLSIRGEKQEDKEEKHKDYYMRERRFGAFERYFPMPDGVDAEKIAASFDKGILKVTLPKTAEARQAAKRIEIKAG</sequence>
<feature type="region of interest" description="Disordered" evidence="3">
    <location>
        <begin position="1"/>
        <end position="27"/>
    </location>
</feature>
<dbReference type="PROSITE" id="PS01031">
    <property type="entry name" value="SHSP"/>
    <property type="match status" value="1"/>
</dbReference>
<protein>
    <submittedName>
        <fullName evidence="5">Molecular chaperone Hsp20</fullName>
    </submittedName>
</protein>
<dbReference type="Pfam" id="PF00011">
    <property type="entry name" value="HSP20"/>
    <property type="match status" value="1"/>
</dbReference>
<name>A0A2A7S495_BURGA</name>
<dbReference type="InterPro" id="IPR002068">
    <property type="entry name" value="A-crystallin/Hsp20_dom"/>
</dbReference>
<evidence type="ECO:0000259" key="4">
    <source>
        <dbReference type="PROSITE" id="PS01031"/>
    </source>
</evidence>
<comment type="caution">
    <text evidence="5">The sequence shown here is derived from an EMBL/GenBank/DDBJ whole genome shotgun (WGS) entry which is preliminary data.</text>
</comment>
<dbReference type="EMBL" id="PDDY01000004">
    <property type="protein sequence ID" value="PEH38401.1"/>
    <property type="molecule type" value="Genomic_DNA"/>
</dbReference>
<organism evidence="5 6">
    <name type="scientific">Burkholderia gladioli</name>
    <name type="common">Pseudomonas marginata</name>
    <name type="synonym">Phytomonas marginata</name>
    <dbReference type="NCBI Taxonomy" id="28095"/>
    <lineage>
        <taxon>Bacteria</taxon>
        <taxon>Pseudomonadati</taxon>
        <taxon>Pseudomonadota</taxon>
        <taxon>Betaproteobacteria</taxon>
        <taxon>Burkholderiales</taxon>
        <taxon>Burkholderiaceae</taxon>
        <taxon>Burkholderia</taxon>
    </lineage>
</organism>
<dbReference type="PANTHER" id="PTHR11527">
    <property type="entry name" value="HEAT-SHOCK PROTEIN 20 FAMILY MEMBER"/>
    <property type="match status" value="1"/>
</dbReference>
<dbReference type="SUPFAM" id="SSF49764">
    <property type="entry name" value="HSP20-like chaperones"/>
    <property type="match status" value="1"/>
</dbReference>